<organism evidence="1 2">
    <name type="scientific">Exophiala sideris</name>
    <dbReference type="NCBI Taxonomy" id="1016849"/>
    <lineage>
        <taxon>Eukaryota</taxon>
        <taxon>Fungi</taxon>
        <taxon>Dikarya</taxon>
        <taxon>Ascomycota</taxon>
        <taxon>Pezizomycotina</taxon>
        <taxon>Eurotiomycetes</taxon>
        <taxon>Chaetothyriomycetidae</taxon>
        <taxon>Chaetothyriales</taxon>
        <taxon>Herpotrichiellaceae</taxon>
        <taxon>Exophiala</taxon>
    </lineage>
</organism>
<dbReference type="Pfam" id="PF13419">
    <property type="entry name" value="HAD_2"/>
    <property type="match status" value="1"/>
</dbReference>
<protein>
    <submittedName>
        <fullName evidence="1">Uncharacterized protein</fullName>
    </submittedName>
</protein>
<accession>A0ABR0JFB9</accession>
<dbReference type="InterPro" id="IPR023214">
    <property type="entry name" value="HAD_sf"/>
</dbReference>
<dbReference type="SUPFAM" id="SSF56784">
    <property type="entry name" value="HAD-like"/>
    <property type="match status" value="1"/>
</dbReference>
<dbReference type="InterPro" id="IPR023198">
    <property type="entry name" value="PGP-like_dom2"/>
</dbReference>
<dbReference type="Pfam" id="PF01501">
    <property type="entry name" value="Glyco_transf_8"/>
    <property type="match status" value="1"/>
</dbReference>
<dbReference type="Gene3D" id="1.10.150.240">
    <property type="entry name" value="Putative phosphatase, domain 2"/>
    <property type="match status" value="1"/>
</dbReference>
<dbReference type="InterPro" id="IPR041492">
    <property type="entry name" value="HAD_2"/>
</dbReference>
<dbReference type="Proteomes" id="UP001345691">
    <property type="component" value="Unassembled WGS sequence"/>
</dbReference>
<dbReference type="SUPFAM" id="SSF53448">
    <property type="entry name" value="Nucleotide-diphospho-sugar transferases"/>
    <property type="match status" value="1"/>
</dbReference>
<dbReference type="InterPro" id="IPR050587">
    <property type="entry name" value="GNT1/Glycosyltrans_8"/>
</dbReference>
<keyword evidence="2" id="KW-1185">Reference proteome</keyword>
<dbReference type="PANTHER" id="PTHR11183">
    <property type="entry name" value="GLYCOGENIN SUBFAMILY MEMBER"/>
    <property type="match status" value="1"/>
</dbReference>
<dbReference type="CDD" id="cd02537">
    <property type="entry name" value="GT8_Glycogenin"/>
    <property type="match status" value="1"/>
</dbReference>
<dbReference type="EMBL" id="JAVRRF010000008">
    <property type="protein sequence ID" value="KAK5062330.1"/>
    <property type="molecule type" value="Genomic_DNA"/>
</dbReference>
<evidence type="ECO:0000313" key="1">
    <source>
        <dbReference type="EMBL" id="KAK5062330.1"/>
    </source>
</evidence>
<comment type="caution">
    <text evidence="1">The sequence shown here is derived from an EMBL/GenBank/DDBJ whole genome shotgun (WGS) entry which is preliminary data.</text>
</comment>
<evidence type="ECO:0000313" key="2">
    <source>
        <dbReference type="Proteomes" id="UP001345691"/>
    </source>
</evidence>
<dbReference type="InterPro" id="IPR036412">
    <property type="entry name" value="HAD-like_sf"/>
</dbReference>
<dbReference type="InterPro" id="IPR006439">
    <property type="entry name" value="HAD-SF_hydro_IA"/>
</dbReference>
<sequence length="580" mass="66120">MGDASGPTTGEKSCWVTLVTKPSYLPGAIILAHSLEQHQSKYPLLIQYTSTLGDEAVSALEEESRNYGRIQLQKVELLLPRKDQENTGSVAERFKDTFTKLRAFELYKLGFTRVGFLDADMAVFNNPDELLESKLPGRDWLGANHACVCNLDHDSWAPTEWHKGNCAYTPLNNPDEVAEPMTTGSRPTYHLLNSGMLLFYPSEELWHKMLDYFNTSDRLKTYQFPDQDFLADFYRDKWYPLSWKYNALKTMRYWHPRIWSDEKLVVLHYIVDKPWERQVSQDGIAGHLGRDGETHQWWWNIYHDWRKQREDSQKSPLALGIMNKLVDIKEPFTDLIPLPQEVGKPEDVQPYPDVSASAGMILATKNVPERFTSETLIANFIGHTFRSIIVSLQQQHGFSLTPEELKAYIKMEEERVIAQFTEQGRPTDGSLQVFEKLYAVGGYELAVVSSSAIDRIRASLAKTGHDKYLSSRSVYSAASSLPYPTPKPNPAIYLYAMEDLQAIPNECVAVEDSISGCRAAVQAGIPTIGYVGAYHTDMKRYEMMHQLVDAGCQAIMWDWGQFENCLQDMYPFETCHCGVI</sequence>
<dbReference type="Gene3D" id="3.40.50.1000">
    <property type="entry name" value="HAD superfamily/HAD-like"/>
    <property type="match status" value="1"/>
</dbReference>
<gene>
    <name evidence="1" type="ORF">LTR69_004688</name>
</gene>
<dbReference type="Gene3D" id="3.90.550.10">
    <property type="entry name" value="Spore Coat Polysaccharide Biosynthesis Protein SpsA, Chain A"/>
    <property type="match status" value="1"/>
</dbReference>
<reference evidence="1 2" key="1">
    <citation type="submission" date="2023-08" db="EMBL/GenBank/DDBJ databases">
        <title>Black Yeasts Isolated from many extreme environments.</title>
        <authorList>
            <person name="Coleine C."/>
            <person name="Stajich J.E."/>
            <person name="Selbmann L."/>
        </authorList>
    </citation>
    <scope>NUCLEOTIDE SEQUENCE [LARGE SCALE GENOMIC DNA]</scope>
    <source>
        <strain evidence="1 2">CCFEE 6328</strain>
    </source>
</reference>
<name>A0ABR0JFB9_9EURO</name>
<dbReference type="NCBIfam" id="TIGR01509">
    <property type="entry name" value="HAD-SF-IA-v3"/>
    <property type="match status" value="1"/>
</dbReference>
<dbReference type="InterPro" id="IPR002495">
    <property type="entry name" value="Glyco_trans_8"/>
</dbReference>
<proteinExistence type="predicted"/>
<dbReference type="InterPro" id="IPR029044">
    <property type="entry name" value="Nucleotide-diphossugar_trans"/>
</dbReference>